<evidence type="ECO:0000256" key="5">
    <source>
        <dbReference type="PIRSR" id="PIRSR006278-2"/>
    </source>
</evidence>
<dbReference type="EMBL" id="LIWG01000008">
    <property type="protein sequence ID" value="MBE3608457.1"/>
    <property type="molecule type" value="Genomic_DNA"/>
</dbReference>
<dbReference type="Gene3D" id="3.40.50.1100">
    <property type="match status" value="1"/>
</dbReference>
<evidence type="ECO:0000313" key="7">
    <source>
        <dbReference type="EMBL" id="MBE3608457.1"/>
    </source>
</evidence>
<evidence type="ECO:0000313" key="8">
    <source>
        <dbReference type="Proteomes" id="UP000650616"/>
    </source>
</evidence>
<protein>
    <submittedName>
        <fullName evidence="7">1-aminocyclopropane-1-carboxylate deaminase</fullName>
    </submittedName>
</protein>
<proteinExistence type="inferred from homology"/>
<feature type="active site" description="Nucleophile" evidence="4">
    <location>
        <position position="53"/>
    </location>
</feature>
<dbReference type="Proteomes" id="UP001318760">
    <property type="component" value="Unassembled WGS sequence"/>
</dbReference>
<dbReference type="SUPFAM" id="SSF53686">
    <property type="entry name" value="Tryptophan synthase beta subunit-like PLP-dependent enzymes"/>
    <property type="match status" value="1"/>
</dbReference>
<evidence type="ECO:0000313" key="9">
    <source>
        <dbReference type="Proteomes" id="UP001318760"/>
    </source>
</evidence>
<keyword evidence="3 5" id="KW-0663">Pyridoxal phosphate</keyword>
<comment type="caution">
    <text evidence="7">The sequence shown here is derived from an EMBL/GenBank/DDBJ whole genome shotgun (WGS) entry which is preliminary data.</text>
</comment>
<dbReference type="EMBL" id="JADBHS010000009">
    <property type="protein sequence ID" value="MBE2986573.1"/>
    <property type="molecule type" value="Genomic_DNA"/>
</dbReference>
<accession>A0AAW3ZUX9</accession>
<feature type="modified residue" description="N6-(pyridoxal phosphate)lysine" evidence="5">
    <location>
        <position position="27"/>
    </location>
</feature>
<evidence type="ECO:0000256" key="1">
    <source>
        <dbReference type="ARBA" id="ARBA00001933"/>
    </source>
</evidence>
<dbReference type="PANTHER" id="PTHR43780">
    <property type="entry name" value="1-AMINOCYCLOPROPANE-1-CARBOXYLATE DEAMINASE-RELATED"/>
    <property type="match status" value="1"/>
</dbReference>
<comment type="cofactor">
    <cofactor evidence="1">
        <name>pyridoxal 5'-phosphate</name>
        <dbReference type="ChEBI" id="CHEBI:597326"/>
    </cofactor>
</comment>
<sequence length="282" mass="32247">MIEKFKFRGREMFLLRDDLLGEFNGNKARKLEYFLNSDLKGIKRIVSHGSSQSNAMYSLSVFAKMRGLEFCFVVSHLNSNLQEKPVGNFKFALQNGMKIFVAQDRRSLAKELASQDDAFFIEEGVAMAEAEFGFKTQAMQIEKWCEKNSIRPDIFLPSGTGTSAAYLAKNSNLRVFTCPCVGDVKFLQDEIFALDKNSKVQILNPPKKYHFGDLKLELYKIWREILDETGVEFELIYDPVGFLTLFSNLDAFSGDILYIHQGGILGNISQKMRYERKFKGEL</sequence>
<dbReference type="RefSeq" id="WP_170016649.1">
    <property type="nucleotide sequence ID" value="NZ_CP012545.1"/>
</dbReference>
<reference evidence="6 9" key="2">
    <citation type="submission" date="2020-10" db="EMBL/GenBank/DDBJ databases">
        <title>Campylobacter californiensis sp. nov. isolated from cattle and feral swine in California.</title>
        <authorList>
            <person name="Miller W.G."/>
        </authorList>
    </citation>
    <scope>NUCLEOTIDE SEQUENCE [LARGE SCALE GENOMIC DNA]</scope>
    <source>
        <strain evidence="6 9">RM12919</strain>
    </source>
</reference>
<comment type="similarity">
    <text evidence="2">Belongs to the ACC deaminase/D-cysteine desulfhydrase family.</text>
</comment>
<dbReference type="InterPro" id="IPR036052">
    <property type="entry name" value="TrpB-like_PALP_sf"/>
</dbReference>
<name>A0AAW3ZUX9_9BACT</name>
<evidence type="ECO:0000256" key="2">
    <source>
        <dbReference type="ARBA" id="ARBA00008639"/>
    </source>
</evidence>
<dbReference type="GO" id="GO:0019148">
    <property type="term" value="F:D-cysteine desulfhydrase activity"/>
    <property type="evidence" value="ECO:0007669"/>
    <property type="project" value="TreeGrafter"/>
</dbReference>
<evidence type="ECO:0000313" key="6">
    <source>
        <dbReference type="EMBL" id="MBE2986573.1"/>
    </source>
</evidence>
<dbReference type="Proteomes" id="UP000650616">
    <property type="component" value="Unassembled WGS sequence"/>
</dbReference>
<reference evidence="7 8" key="1">
    <citation type="submission" date="2015-08" db="EMBL/GenBank/DDBJ databases">
        <title>Comparative genomics of the Campylobacter concisus group.</title>
        <authorList>
            <person name="Yee E."/>
            <person name="Chapman M.H."/>
            <person name="Huynh S."/>
            <person name="Bono J.L."/>
            <person name="On S.L."/>
            <person name="St Leger J."/>
            <person name="Foster G."/>
            <person name="Parker C.T."/>
            <person name="Miller W.G."/>
        </authorList>
    </citation>
    <scope>NUCLEOTIDE SEQUENCE [LARGE SCALE GENOMIC DNA]</scope>
    <source>
        <strain evidence="7 8">RM9337</strain>
    </source>
</reference>
<evidence type="ECO:0000256" key="3">
    <source>
        <dbReference type="ARBA" id="ARBA00022898"/>
    </source>
</evidence>
<dbReference type="PANTHER" id="PTHR43780:SF2">
    <property type="entry name" value="1-AMINOCYCLOPROPANE-1-CARBOXYLATE DEAMINASE-RELATED"/>
    <property type="match status" value="1"/>
</dbReference>
<dbReference type="InterPro" id="IPR027278">
    <property type="entry name" value="ACCD_DCysDesulf"/>
</dbReference>
<dbReference type="AlphaFoldDB" id="A0AAW3ZUX9"/>
<keyword evidence="8" id="KW-1185">Reference proteome</keyword>
<organism evidence="7 8">
    <name type="scientific">Campylobacter californiensis</name>
    <dbReference type="NCBI Taxonomy" id="1032243"/>
    <lineage>
        <taxon>Bacteria</taxon>
        <taxon>Pseudomonadati</taxon>
        <taxon>Campylobacterota</taxon>
        <taxon>Epsilonproteobacteria</taxon>
        <taxon>Campylobacterales</taxon>
        <taxon>Campylobacteraceae</taxon>
        <taxon>Campylobacter</taxon>
    </lineage>
</organism>
<gene>
    <name evidence="6" type="ORF">CCAL12919_05430</name>
    <name evidence="7" type="ORF">CCAL9337_06935</name>
</gene>
<dbReference type="PIRSF" id="PIRSF006278">
    <property type="entry name" value="ACCD_DCysDesulf"/>
    <property type="match status" value="1"/>
</dbReference>
<evidence type="ECO:0000256" key="4">
    <source>
        <dbReference type="PIRSR" id="PIRSR006278-1"/>
    </source>
</evidence>